<protein>
    <submittedName>
        <fullName evidence="3">Uncharacterized protein</fullName>
    </submittedName>
</protein>
<keyword evidence="4" id="KW-1185">Reference proteome</keyword>
<sequence length="296" mass="34941">MARGRERHDRSRSSRPKRDRDHYRSRSRSRRRNDDHTRRSRHDSPQRYGSSSPRDGSRDTSHGRDGHSCTSRLQDATREFYERRYVDLLRENDVLRQDICTMQTTHQEEARRNAEALEAQNLASAQLREELRSSQQELQAKEVLFLEEKKRLLEESQSAKQSLAPTVTAGRENNDSSPNLSQEPKIFRSYEALLFKRLNRLNLLDDEYLDFHVLQRLRCTVASDHLYKQLRMFQGLGPLNRWYCLIHVEDKGRNVEFPASKEWCKQQDHVHGGCFIVRVIEKDSVRRLGVGFTRHP</sequence>
<reference evidence="3 4" key="1">
    <citation type="submission" date="2018-06" db="EMBL/GenBank/DDBJ databases">
        <title>Fusarium incarnatum-equiseti species complex species 28.</title>
        <authorList>
            <person name="Gardiner D.M."/>
        </authorList>
    </citation>
    <scope>NUCLEOTIDE SEQUENCE [LARGE SCALE GENOMIC DNA]</scope>
    <source>
        <strain evidence="3 4">FIESC_28</strain>
    </source>
</reference>
<dbReference type="Proteomes" id="UP000253153">
    <property type="component" value="Unassembled WGS sequence"/>
</dbReference>
<organism evidence="3 4">
    <name type="scientific">Fusarium coffeatum</name>
    <dbReference type="NCBI Taxonomy" id="231269"/>
    <lineage>
        <taxon>Eukaryota</taxon>
        <taxon>Fungi</taxon>
        <taxon>Dikarya</taxon>
        <taxon>Ascomycota</taxon>
        <taxon>Pezizomycotina</taxon>
        <taxon>Sordariomycetes</taxon>
        <taxon>Hypocreomycetidae</taxon>
        <taxon>Hypocreales</taxon>
        <taxon>Nectriaceae</taxon>
        <taxon>Fusarium</taxon>
        <taxon>Fusarium incarnatum-equiseti species complex</taxon>
    </lineage>
</organism>
<accession>A0A366S167</accession>
<evidence type="ECO:0000256" key="2">
    <source>
        <dbReference type="SAM" id="MobiDB-lite"/>
    </source>
</evidence>
<dbReference type="AlphaFoldDB" id="A0A366S167"/>
<name>A0A366S167_9HYPO</name>
<keyword evidence="1" id="KW-0175">Coiled coil</keyword>
<comment type="caution">
    <text evidence="3">The sequence shown here is derived from an EMBL/GenBank/DDBJ whole genome shotgun (WGS) entry which is preliminary data.</text>
</comment>
<dbReference type="EMBL" id="QKXC01000081">
    <property type="protein sequence ID" value="RBR23077.1"/>
    <property type="molecule type" value="Genomic_DNA"/>
</dbReference>
<evidence type="ECO:0000256" key="1">
    <source>
        <dbReference type="SAM" id="Coils"/>
    </source>
</evidence>
<feature type="coiled-coil region" evidence="1">
    <location>
        <begin position="78"/>
        <end position="144"/>
    </location>
</feature>
<gene>
    <name evidence="3" type="ORF">FIESC28_04072</name>
</gene>
<dbReference type="OrthoDB" id="5105292at2759"/>
<proteinExistence type="predicted"/>
<feature type="compositionally biased region" description="Basic and acidic residues" evidence="2">
    <location>
        <begin position="55"/>
        <end position="67"/>
    </location>
</feature>
<dbReference type="GeneID" id="41993515"/>
<feature type="compositionally biased region" description="Basic and acidic residues" evidence="2">
    <location>
        <begin position="1"/>
        <end position="24"/>
    </location>
</feature>
<dbReference type="RefSeq" id="XP_031017668.1">
    <property type="nucleotide sequence ID" value="XM_031158219.1"/>
</dbReference>
<feature type="compositionally biased region" description="Basic and acidic residues" evidence="2">
    <location>
        <begin position="32"/>
        <end position="45"/>
    </location>
</feature>
<feature type="region of interest" description="Disordered" evidence="2">
    <location>
        <begin position="157"/>
        <end position="182"/>
    </location>
</feature>
<evidence type="ECO:0000313" key="3">
    <source>
        <dbReference type="EMBL" id="RBR23077.1"/>
    </source>
</evidence>
<evidence type="ECO:0000313" key="4">
    <source>
        <dbReference type="Proteomes" id="UP000253153"/>
    </source>
</evidence>
<feature type="region of interest" description="Disordered" evidence="2">
    <location>
        <begin position="1"/>
        <end position="71"/>
    </location>
</feature>